<proteinExistence type="predicted"/>
<keyword evidence="2" id="KW-1185">Reference proteome</keyword>
<evidence type="ECO:0000313" key="2">
    <source>
        <dbReference type="Proteomes" id="UP000828390"/>
    </source>
</evidence>
<name>A0A9D4RW18_DREPO</name>
<dbReference type="AlphaFoldDB" id="A0A9D4RW18"/>
<dbReference type="EMBL" id="JAIWYP010000001">
    <property type="protein sequence ID" value="KAH3880667.1"/>
    <property type="molecule type" value="Genomic_DNA"/>
</dbReference>
<comment type="caution">
    <text evidence="1">The sequence shown here is derived from an EMBL/GenBank/DDBJ whole genome shotgun (WGS) entry which is preliminary data.</text>
</comment>
<dbReference type="Proteomes" id="UP000828390">
    <property type="component" value="Unassembled WGS sequence"/>
</dbReference>
<sequence length="150" mass="16450">MLYGYNDCVSLNALRTSIAKSKKKVKPRKLPPTDDSLLLHLLRCVYQLLIWRSALSPTSLPDPVDFGYIVNTESILYVPQMMTQAAAAPELMSDIVCCCTNSCDDECVCCSNEQPCTEACGCKGSHAGESLCRNLFTILATVELEGSEEM</sequence>
<reference evidence="1" key="1">
    <citation type="journal article" date="2019" name="bioRxiv">
        <title>The Genome of the Zebra Mussel, Dreissena polymorpha: A Resource for Invasive Species Research.</title>
        <authorList>
            <person name="McCartney M.A."/>
            <person name="Auch B."/>
            <person name="Kono T."/>
            <person name="Mallez S."/>
            <person name="Zhang Y."/>
            <person name="Obille A."/>
            <person name="Becker A."/>
            <person name="Abrahante J.E."/>
            <person name="Garbe J."/>
            <person name="Badalamenti J.P."/>
            <person name="Herman A."/>
            <person name="Mangelson H."/>
            <person name="Liachko I."/>
            <person name="Sullivan S."/>
            <person name="Sone E.D."/>
            <person name="Koren S."/>
            <person name="Silverstein K.A.T."/>
            <person name="Beckman K.B."/>
            <person name="Gohl D.M."/>
        </authorList>
    </citation>
    <scope>NUCLEOTIDE SEQUENCE</scope>
    <source>
        <strain evidence="1">Duluth1</strain>
        <tissue evidence="1">Whole animal</tissue>
    </source>
</reference>
<reference evidence="1" key="2">
    <citation type="submission" date="2020-11" db="EMBL/GenBank/DDBJ databases">
        <authorList>
            <person name="McCartney M.A."/>
            <person name="Auch B."/>
            <person name="Kono T."/>
            <person name="Mallez S."/>
            <person name="Becker A."/>
            <person name="Gohl D.M."/>
            <person name="Silverstein K.A.T."/>
            <person name="Koren S."/>
            <person name="Bechman K.B."/>
            <person name="Herman A."/>
            <person name="Abrahante J.E."/>
            <person name="Garbe J."/>
        </authorList>
    </citation>
    <scope>NUCLEOTIDE SEQUENCE</scope>
    <source>
        <strain evidence="1">Duluth1</strain>
        <tissue evidence="1">Whole animal</tissue>
    </source>
</reference>
<organism evidence="1 2">
    <name type="scientific">Dreissena polymorpha</name>
    <name type="common">Zebra mussel</name>
    <name type="synonym">Mytilus polymorpha</name>
    <dbReference type="NCBI Taxonomy" id="45954"/>
    <lineage>
        <taxon>Eukaryota</taxon>
        <taxon>Metazoa</taxon>
        <taxon>Spiralia</taxon>
        <taxon>Lophotrochozoa</taxon>
        <taxon>Mollusca</taxon>
        <taxon>Bivalvia</taxon>
        <taxon>Autobranchia</taxon>
        <taxon>Heteroconchia</taxon>
        <taxon>Euheterodonta</taxon>
        <taxon>Imparidentia</taxon>
        <taxon>Neoheterodontei</taxon>
        <taxon>Myida</taxon>
        <taxon>Dreissenoidea</taxon>
        <taxon>Dreissenidae</taxon>
        <taxon>Dreissena</taxon>
    </lineage>
</organism>
<protein>
    <submittedName>
        <fullName evidence="1">Uncharacterized protein</fullName>
    </submittedName>
</protein>
<gene>
    <name evidence="1" type="ORF">DPMN_004588</name>
</gene>
<accession>A0A9D4RW18</accession>
<evidence type="ECO:0000313" key="1">
    <source>
        <dbReference type="EMBL" id="KAH3880667.1"/>
    </source>
</evidence>